<dbReference type="InterPro" id="IPR000160">
    <property type="entry name" value="GGDEF_dom"/>
</dbReference>
<dbReference type="InterPro" id="IPR029787">
    <property type="entry name" value="Nucleotide_cyclase"/>
</dbReference>
<dbReference type="InterPro" id="IPR043128">
    <property type="entry name" value="Rev_trsase/Diguanyl_cyclase"/>
</dbReference>
<name>A0A3N4ESZ1_9GAMM</name>
<protein>
    <submittedName>
        <fullName evidence="4">Diguanylate cyclase</fullName>
    </submittedName>
</protein>
<dbReference type="Gene3D" id="1.25.40.10">
    <property type="entry name" value="Tetratricopeptide repeat domain"/>
    <property type="match status" value="2"/>
</dbReference>
<accession>A0A3N4ESZ1</accession>
<keyword evidence="1" id="KW-0472">Membrane</keyword>
<reference evidence="4" key="3">
    <citation type="submission" date="2018-11" db="EMBL/GenBank/DDBJ databases">
        <authorList>
            <person name="Hwang Y.J."/>
            <person name="Hwang C.Y."/>
        </authorList>
    </citation>
    <scope>NUCLEOTIDE SEQUENCE</scope>
    <source>
        <strain evidence="4">R106</strain>
    </source>
</reference>
<keyword evidence="1" id="KW-0812">Transmembrane</keyword>
<evidence type="ECO:0000313" key="4">
    <source>
        <dbReference type="EMBL" id="RPA32234.1"/>
    </source>
</evidence>
<dbReference type="PROSITE" id="PS50887">
    <property type="entry name" value="GGDEF"/>
    <property type="match status" value="1"/>
</dbReference>
<dbReference type="SUPFAM" id="SSF55073">
    <property type="entry name" value="Nucleotide cyclase"/>
    <property type="match status" value="1"/>
</dbReference>
<evidence type="ECO:0000259" key="2">
    <source>
        <dbReference type="PROSITE" id="PS50887"/>
    </source>
</evidence>
<evidence type="ECO:0000313" key="5">
    <source>
        <dbReference type="Proteomes" id="UP000273778"/>
    </source>
</evidence>
<dbReference type="EMBL" id="CP034073">
    <property type="protein sequence ID" value="AZG34142.1"/>
    <property type="molecule type" value="Genomic_DNA"/>
</dbReference>
<dbReference type="OrthoDB" id="6253968at2"/>
<feature type="domain" description="GGDEF" evidence="2">
    <location>
        <begin position="505"/>
        <end position="618"/>
    </location>
</feature>
<gene>
    <name evidence="4" type="ORF">EGC77_10445</name>
    <name evidence="3" type="ORF">EGC80_03850</name>
</gene>
<evidence type="ECO:0000313" key="3">
    <source>
        <dbReference type="EMBL" id="AZG34142.1"/>
    </source>
</evidence>
<dbReference type="Proteomes" id="UP000278855">
    <property type="component" value="Unassembled WGS sequence"/>
</dbReference>
<dbReference type="InterPro" id="IPR011990">
    <property type="entry name" value="TPR-like_helical_dom_sf"/>
</dbReference>
<proteinExistence type="predicted"/>
<organism evidence="4 6">
    <name type="scientific">Shewanella psychromarinicola</name>
    <dbReference type="NCBI Taxonomy" id="2487742"/>
    <lineage>
        <taxon>Bacteria</taxon>
        <taxon>Pseudomonadati</taxon>
        <taxon>Pseudomonadota</taxon>
        <taxon>Gammaproteobacteria</taxon>
        <taxon>Alteromonadales</taxon>
        <taxon>Shewanellaceae</taxon>
        <taxon>Shewanella</taxon>
    </lineage>
</organism>
<feature type="transmembrane region" description="Helical" evidence="1">
    <location>
        <begin position="455"/>
        <end position="474"/>
    </location>
</feature>
<dbReference type="EMBL" id="RKKB01000003">
    <property type="protein sequence ID" value="RPA32234.1"/>
    <property type="molecule type" value="Genomic_DNA"/>
</dbReference>
<dbReference type="Proteomes" id="UP000273778">
    <property type="component" value="Chromosome"/>
</dbReference>
<keyword evidence="5" id="KW-1185">Reference proteome</keyword>
<reference evidence="3 5" key="1">
    <citation type="submission" date="2018-11" db="EMBL/GenBank/DDBJ databases">
        <title>Shewanella sp. M2.</title>
        <authorList>
            <person name="Hwang Y.J."/>
            <person name="Hwang C.Y."/>
        </authorList>
    </citation>
    <scope>NUCLEOTIDE SEQUENCE [LARGE SCALE GENOMIC DNA]</scope>
    <source>
        <strain evidence="3 5">M2</strain>
    </source>
</reference>
<keyword evidence="1" id="KW-1133">Transmembrane helix</keyword>
<sequence length="618" mass="70477">MLSRYMTMMLSKKSIEYNFSRIFALIFGITLYLATTAVFAQPAQRLLLSGDIIAQTQQLSARKQLDVINSINSQRSTDAKSLIDSLEQQHAQQPLANIDALRLTLLRCVNLLEFGEFNQAITLAKQGEIKARQFKYDTARPYFMQCQAAAHQSLGNTLQEQQLTEEALRLAKRYSEKQAIVNSLFLNSSQNTSLENYNQSIEDLRLALAIFDEAQAQFQDWYLVPKSYLLSEITNVFFSMGDLEEALHFAELAYNDPSTFGKLNFAFAINLARINMAQKDKAQVLYYLNKAKTENSKNTSEKDFAIGNALLASIHLYVGDYDIAEQLAHSSINLLTKYQEPLYVMRIKRTLAKVYFAQHKDIQALSLLNEIIEQATELKQFSDLEEFNQIISQYYAEQNQFESAYQFQVQRFDAAKQAAAKLNNAHFMQFKARIAAQSEVSTAPEKPASNINQNLTITALIILLLSVGLVLFLARRPQRLNADTQEENQQQRIDHMLSNAKQGQYQLSLLLININHINLEDIPFMIPRLKLTLREQDQLFRHNTDELIIILPHTSSMGAARVVTQIERVLSEWKTGIKVNIGMASLQQLDNFDVLVKKAVINQLNKIKLQETPPNDEH</sequence>
<evidence type="ECO:0000313" key="6">
    <source>
        <dbReference type="Proteomes" id="UP000278855"/>
    </source>
</evidence>
<evidence type="ECO:0000256" key="1">
    <source>
        <dbReference type="SAM" id="Phobius"/>
    </source>
</evidence>
<dbReference type="SUPFAM" id="SSF48452">
    <property type="entry name" value="TPR-like"/>
    <property type="match status" value="2"/>
</dbReference>
<reference evidence="6" key="2">
    <citation type="submission" date="2018-11" db="EMBL/GenBank/DDBJ databases">
        <title>Shewanella sp. R106.</title>
        <authorList>
            <person name="Hwang Y.J."/>
            <person name="Hwang C.Y."/>
        </authorList>
    </citation>
    <scope>NUCLEOTIDE SEQUENCE [LARGE SCALE GENOMIC DNA]</scope>
    <source>
        <strain evidence="6">R106</strain>
    </source>
</reference>
<dbReference type="KEGG" id="spsr:EGC80_03850"/>
<dbReference type="AlphaFoldDB" id="A0A3N4ESZ1"/>
<dbReference type="Gene3D" id="3.30.70.270">
    <property type="match status" value="1"/>
</dbReference>